<evidence type="ECO:0000259" key="3">
    <source>
        <dbReference type="Pfam" id="PF01370"/>
    </source>
</evidence>
<dbReference type="Pfam" id="PF01370">
    <property type="entry name" value="Epimerase"/>
    <property type="match status" value="1"/>
</dbReference>
<dbReference type="CDD" id="cd05227">
    <property type="entry name" value="AR_SDR_e"/>
    <property type="match status" value="1"/>
</dbReference>
<organism evidence="4 5">
    <name type="scientific">SAR86 cluster bacterium</name>
    <dbReference type="NCBI Taxonomy" id="2030880"/>
    <lineage>
        <taxon>Bacteria</taxon>
        <taxon>Pseudomonadati</taxon>
        <taxon>Pseudomonadota</taxon>
        <taxon>Gammaproteobacteria</taxon>
        <taxon>SAR86 cluster</taxon>
    </lineage>
</organism>
<dbReference type="Gene3D" id="3.40.50.720">
    <property type="entry name" value="NAD(P)-binding Rossmann-like Domain"/>
    <property type="match status" value="1"/>
</dbReference>
<dbReference type="SUPFAM" id="SSF51735">
    <property type="entry name" value="NAD(P)-binding Rossmann-fold domains"/>
    <property type="match status" value="1"/>
</dbReference>
<dbReference type="AlphaFoldDB" id="A0A520ME72"/>
<dbReference type="FunFam" id="3.40.50.720:FF:000336">
    <property type="entry name" value="Aldehyde reductase"/>
    <property type="match status" value="1"/>
</dbReference>
<name>A0A520ME72_9GAMM</name>
<dbReference type="PANTHER" id="PTHR10366">
    <property type="entry name" value="NAD DEPENDENT EPIMERASE/DEHYDRATASE"/>
    <property type="match status" value="1"/>
</dbReference>
<evidence type="ECO:0000256" key="2">
    <source>
        <dbReference type="ARBA" id="ARBA00023445"/>
    </source>
</evidence>
<dbReference type="PANTHER" id="PTHR10366:SF564">
    <property type="entry name" value="STEROL-4-ALPHA-CARBOXYLATE 3-DEHYDROGENASE, DECARBOXYLATING"/>
    <property type="match status" value="1"/>
</dbReference>
<evidence type="ECO:0000313" key="5">
    <source>
        <dbReference type="Proteomes" id="UP000315782"/>
    </source>
</evidence>
<feature type="domain" description="NAD-dependent epimerase/dehydratase" evidence="3">
    <location>
        <begin position="4"/>
        <end position="241"/>
    </location>
</feature>
<accession>A0A520ME72</accession>
<gene>
    <name evidence="4" type="ORF">EVA96_03715</name>
</gene>
<sequence length="335" mass="37377">MEKVLVTGATGFIGLHCIHQLLNQGYSVNGSLRSPERKDEIFDALKKTKTPTENLNLYTFNLTEDDGWDEGMEGCDYLLHVASPIALQNHDENYFVKPAVAGVKRALKFAKKHYVKKVVLTSSVAAIFDTIEEKQYYDENDWSDPEHPTISHYSKSKTLAEKAAWDFVKEHDNPFELAVINPALVTGPTLTGDLGESNKAIEMVVTGKMPVAIPIQFGFVDVRDVASAHILAMQKDSSNGQRFALAEKDLWYKDIAKLLKDNGFYKAPTFSVSVWMAKFLANFSKELKVTAPFLGRVRSVSKTSKAKDVLGWNPRSAEESILDVANQIKEMGLIK</sequence>
<dbReference type="InterPro" id="IPR050425">
    <property type="entry name" value="NAD(P)_dehydrat-like"/>
</dbReference>
<protein>
    <submittedName>
        <fullName evidence="4">Aldehyde reductase</fullName>
    </submittedName>
</protein>
<dbReference type="InterPro" id="IPR036291">
    <property type="entry name" value="NAD(P)-bd_dom_sf"/>
</dbReference>
<evidence type="ECO:0000313" key="4">
    <source>
        <dbReference type="EMBL" id="RZO19504.1"/>
    </source>
</evidence>
<reference evidence="4 5" key="1">
    <citation type="submission" date="2019-02" db="EMBL/GenBank/DDBJ databases">
        <title>Prokaryotic population dynamics and viral predation in marine succession experiment using metagenomics: the confinement effect.</title>
        <authorList>
            <person name="Haro-Moreno J.M."/>
            <person name="Rodriguez-Valera F."/>
            <person name="Lopez-Perez M."/>
        </authorList>
    </citation>
    <scope>NUCLEOTIDE SEQUENCE [LARGE SCALE GENOMIC DNA]</scope>
    <source>
        <strain evidence="4">MED-G163</strain>
    </source>
</reference>
<dbReference type="Proteomes" id="UP000315782">
    <property type="component" value="Unassembled WGS sequence"/>
</dbReference>
<evidence type="ECO:0000256" key="1">
    <source>
        <dbReference type="ARBA" id="ARBA00023002"/>
    </source>
</evidence>
<dbReference type="GO" id="GO:0016616">
    <property type="term" value="F:oxidoreductase activity, acting on the CH-OH group of donors, NAD or NADP as acceptor"/>
    <property type="evidence" value="ECO:0007669"/>
    <property type="project" value="TreeGrafter"/>
</dbReference>
<proteinExistence type="inferred from homology"/>
<dbReference type="InterPro" id="IPR001509">
    <property type="entry name" value="Epimerase_deHydtase"/>
</dbReference>
<comment type="caution">
    <text evidence="4">The sequence shown here is derived from an EMBL/GenBank/DDBJ whole genome shotgun (WGS) entry which is preliminary data.</text>
</comment>
<comment type="similarity">
    <text evidence="2">Belongs to the NAD(P)-dependent epimerase/dehydratase family. Dihydroflavonol-4-reductase subfamily.</text>
</comment>
<dbReference type="EMBL" id="SHBI01000035">
    <property type="protein sequence ID" value="RZO19504.1"/>
    <property type="molecule type" value="Genomic_DNA"/>
</dbReference>
<keyword evidence="1" id="KW-0560">Oxidoreductase</keyword>